<dbReference type="Proteomes" id="UP000032233">
    <property type="component" value="Unassembled WGS sequence"/>
</dbReference>
<feature type="transmembrane region" description="Helical" evidence="7">
    <location>
        <begin position="259"/>
        <end position="274"/>
    </location>
</feature>
<comment type="caution">
    <text evidence="9">The sequence shown here is derived from an EMBL/GenBank/DDBJ whole genome shotgun (WGS) entry which is preliminary data.</text>
</comment>
<name>A0A0D2IXZ0_9BACT</name>
<keyword evidence="5 7" id="KW-1133">Transmembrane helix</keyword>
<dbReference type="EMBL" id="AZAC01000078">
    <property type="protein sequence ID" value="KIX10899.1"/>
    <property type="molecule type" value="Genomic_DNA"/>
</dbReference>
<accession>A0A0D2IXZ0</accession>
<evidence type="ECO:0000256" key="3">
    <source>
        <dbReference type="ARBA" id="ARBA00022519"/>
    </source>
</evidence>
<feature type="transmembrane region" description="Helical" evidence="7">
    <location>
        <begin position="416"/>
        <end position="439"/>
    </location>
</feature>
<reference evidence="9 10" key="1">
    <citation type="submission" date="2013-11" db="EMBL/GenBank/DDBJ databases">
        <title>Metagenomic analysis of a methanogenic consortium involved in long chain n-alkane degradation.</title>
        <authorList>
            <person name="Davidova I.A."/>
            <person name="Callaghan A.V."/>
            <person name="Wawrik B."/>
            <person name="Pruitt S."/>
            <person name="Marks C."/>
            <person name="Duncan K.E."/>
            <person name="Suflita J.M."/>
        </authorList>
    </citation>
    <scope>NUCLEOTIDE SEQUENCE [LARGE SCALE GENOMIC DNA]</scope>
    <source>
        <strain evidence="9 10">SPR</strain>
    </source>
</reference>
<dbReference type="AlphaFoldDB" id="A0A0D2IXZ0"/>
<evidence type="ECO:0000256" key="2">
    <source>
        <dbReference type="ARBA" id="ARBA00022475"/>
    </source>
</evidence>
<dbReference type="PANTHER" id="PTHR33362">
    <property type="entry name" value="SIALIC ACID TRAP TRANSPORTER PERMEASE PROTEIN SIAT-RELATED"/>
    <property type="match status" value="1"/>
</dbReference>
<dbReference type="OrthoDB" id="9785600at2"/>
<feature type="transmembrane region" description="Helical" evidence="7">
    <location>
        <begin position="31"/>
        <end position="54"/>
    </location>
</feature>
<proteinExistence type="predicted"/>
<keyword evidence="10" id="KW-1185">Reference proteome</keyword>
<dbReference type="STRING" id="1429043.X474_27125"/>
<evidence type="ECO:0000313" key="9">
    <source>
        <dbReference type="EMBL" id="KIX10899.1"/>
    </source>
</evidence>
<feature type="transmembrane region" description="Helical" evidence="7">
    <location>
        <begin position="66"/>
        <end position="87"/>
    </location>
</feature>
<dbReference type="InParanoid" id="A0A0D2IXZ0"/>
<feature type="transmembrane region" description="Helical" evidence="7">
    <location>
        <begin position="295"/>
        <end position="313"/>
    </location>
</feature>
<feature type="transmembrane region" description="Helical" evidence="7">
    <location>
        <begin position="372"/>
        <end position="396"/>
    </location>
</feature>
<organism evidence="9 10">
    <name type="scientific">Dethiosulfatarculus sandiegensis</name>
    <dbReference type="NCBI Taxonomy" id="1429043"/>
    <lineage>
        <taxon>Bacteria</taxon>
        <taxon>Pseudomonadati</taxon>
        <taxon>Thermodesulfobacteriota</taxon>
        <taxon>Desulfarculia</taxon>
        <taxon>Desulfarculales</taxon>
        <taxon>Desulfarculaceae</taxon>
        <taxon>Dethiosulfatarculus</taxon>
    </lineage>
</organism>
<feature type="transmembrane region" description="Helical" evidence="7">
    <location>
        <begin position="147"/>
        <end position="170"/>
    </location>
</feature>
<dbReference type="InterPro" id="IPR004681">
    <property type="entry name" value="TRAP_DctM"/>
</dbReference>
<evidence type="ECO:0000256" key="7">
    <source>
        <dbReference type="SAM" id="Phobius"/>
    </source>
</evidence>
<evidence type="ECO:0000313" key="10">
    <source>
        <dbReference type="Proteomes" id="UP000032233"/>
    </source>
</evidence>
<evidence type="ECO:0000256" key="4">
    <source>
        <dbReference type="ARBA" id="ARBA00022692"/>
    </source>
</evidence>
<dbReference type="PANTHER" id="PTHR33362:SF7">
    <property type="entry name" value="SLL1103 PROTEIN"/>
    <property type="match status" value="1"/>
</dbReference>
<feature type="transmembrane region" description="Helical" evidence="7">
    <location>
        <begin position="182"/>
        <end position="203"/>
    </location>
</feature>
<evidence type="ECO:0000259" key="8">
    <source>
        <dbReference type="Pfam" id="PF06808"/>
    </source>
</evidence>
<dbReference type="Pfam" id="PF06808">
    <property type="entry name" value="DctM"/>
    <property type="match status" value="1"/>
</dbReference>
<keyword evidence="4 7" id="KW-0812">Transmembrane</keyword>
<feature type="transmembrane region" description="Helical" evidence="7">
    <location>
        <begin position="333"/>
        <end position="360"/>
    </location>
</feature>
<feature type="transmembrane region" description="Helical" evidence="7">
    <location>
        <begin position="235"/>
        <end position="253"/>
    </location>
</feature>
<dbReference type="RefSeq" id="WP_044352710.1">
    <property type="nucleotide sequence ID" value="NZ_AZAC01000078.1"/>
</dbReference>
<keyword evidence="3" id="KW-0997">Cell inner membrane</keyword>
<evidence type="ECO:0000256" key="6">
    <source>
        <dbReference type="ARBA" id="ARBA00023136"/>
    </source>
</evidence>
<dbReference type="GO" id="GO:0022857">
    <property type="term" value="F:transmembrane transporter activity"/>
    <property type="evidence" value="ECO:0007669"/>
    <property type="project" value="TreeGrafter"/>
</dbReference>
<sequence>MQPEFIAAFMFAALFLGIFSGHPLGFVLGGVGVLFQFIFSTLVDGMALSASMGLFATTTWRVMNDFVLMAVPLFIFMAQLLNASGVAEGLFDAVHMVLGPVRGGLGLAVILVCTVFAASAGVVGATEVAVGMMAIPALLKRKYDIPLTAGAICAGGTLGIIIPPSIMLVFYASLANLSAGQLFVAAFSPGLLLAFAYMAYIAIRCYITPELGPPMPVEERNHSLNEIIVTLSKNLLPPVFLVLMVLGSIIAGVATPTEAAGLGCLGSFILAVVYKKVNLELIKSAAINTLKTTSMIYCLAIGGACFQSTFLMLECGDAITGFLTCIENPYLVLVLMMGTVFLLGMFIDWVGILLITVPIFAPVVEELGFDPVWFAILVAINLQMAFLTPPFGYSMFYLKGISPDEITMPLIYKGVVPFICLQWAVLITCMVFPDVIMWLPRMIF</sequence>
<dbReference type="NCBIfam" id="TIGR00786">
    <property type="entry name" value="dctM"/>
    <property type="match status" value="1"/>
</dbReference>
<dbReference type="PATRIC" id="fig|1429043.3.peg.5748"/>
<protein>
    <submittedName>
        <fullName evidence="9">C4-dicarboxylate ABC transporter</fullName>
    </submittedName>
</protein>
<evidence type="ECO:0000256" key="5">
    <source>
        <dbReference type="ARBA" id="ARBA00022989"/>
    </source>
</evidence>
<gene>
    <name evidence="9" type="ORF">X474_27125</name>
</gene>
<dbReference type="InterPro" id="IPR010656">
    <property type="entry name" value="DctM"/>
</dbReference>
<keyword evidence="6 7" id="KW-0472">Membrane</keyword>
<feature type="transmembrane region" description="Helical" evidence="7">
    <location>
        <begin position="107"/>
        <end position="135"/>
    </location>
</feature>
<dbReference type="PIRSF" id="PIRSF006066">
    <property type="entry name" value="HI0050"/>
    <property type="match status" value="1"/>
</dbReference>
<comment type="subcellular location">
    <subcellularLocation>
        <location evidence="1">Cell inner membrane</location>
        <topology evidence="1">Multi-pass membrane protein</topology>
    </subcellularLocation>
</comment>
<feature type="domain" description="TRAP C4-dicarboxylate transport system permease DctM subunit" evidence="8">
    <location>
        <begin position="11"/>
        <end position="434"/>
    </location>
</feature>
<dbReference type="GO" id="GO:0005886">
    <property type="term" value="C:plasma membrane"/>
    <property type="evidence" value="ECO:0007669"/>
    <property type="project" value="UniProtKB-SubCell"/>
</dbReference>
<keyword evidence="2" id="KW-1003">Cell membrane</keyword>
<evidence type="ECO:0000256" key="1">
    <source>
        <dbReference type="ARBA" id="ARBA00004429"/>
    </source>
</evidence>